<keyword evidence="3" id="KW-0812">Transmembrane</keyword>
<dbReference type="RefSeq" id="XP_038973610.1">
    <property type="nucleotide sequence ID" value="XM_039117682.1"/>
</dbReference>
<accession>A0A8B8ZHG4</accession>
<feature type="transmembrane region" description="Helical" evidence="3">
    <location>
        <begin position="87"/>
        <end position="112"/>
    </location>
</feature>
<name>A0A8B8ZHG4_PHODC</name>
<keyword evidence="3" id="KW-1133">Transmembrane helix</keyword>
<dbReference type="KEGG" id="pda:103721536"/>
<organism evidence="4 8">
    <name type="scientific">Phoenix dactylifera</name>
    <name type="common">Date palm</name>
    <dbReference type="NCBI Taxonomy" id="42345"/>
    <lineage>
        <taxon>Eukaryota</taxon>
        <taxon>Viridiplantae</taxon>
        <taxon>Streptophyta</taxon>
        <taxon>Embryophyta</taxon>
        <taxon>Tracheophyta</taxon>
        <taxon>Spermatophyta</taxon>
        <taxon>Magnoliopsida</taxon>
        <taxon>Liliopsida</taxon>
        <taxon>Arecaceae</taxon>
        <taxon>Coryphoideae</taxon>
        <taxon>Phoeniceae</taxon>
        <taxon>Phoenix</taxon>
    </lineage>
</organism>
<reference evidence="5 6" key="1">
    <citation type="submission" date="2025-04" db="UniProtKB">
        <authorList>
            <consortium name="RefSeq"/>
        </authorList>
    </citation>
    <scope>IDENTIFICATION</scope>
    <source>
        <tissue evidence="5 6">Young leaves</tissue>
    </source>
</reference>
<feature type="compositionally biased region" description="Acidic residues" evidence="2">
    <location>
        <begin position="1"/>
        <end position="10"/>
    </location>
</feature>
<keyword evidence="3" id="KW-0472">Membrane</keyword>
<dbReference type="RefSeq" id="XP_038973609.1">
    <property type="nucleotide sequence ID" value="XM_039117681.1"/>
</dbReference>
<evidence type="ECO:0000313" key="5">
    <source>
        <dbReference type="RefSeq" id="XP_038973603.1"/>
    </source>
</evidence>
<gene>
    <name evidence="5 6 7 8 9 10 11 12" type="primary">LOC103721536</name>
</gene>
<feature type="transmembrane region" description="Helical" evidence="3">
    <location>
        <begin position="62"/>
        <end position="81"/>
    </location>
</feature>
<comment type="similarity">
    <text evidence="1">Belongs to the 4-toluene sulfonate uptake permease (TSUP) (TC 2.A.102) family.</text>
</comment>
<sequence>MEGDTDEEETSILSPPFYPGGGNQEVEYKPLAIGPSNDGQKENMVTADPEVPVLQNICWKELGLLVFVWMAFLVLQIPKNYTATCSIWFGVLNLLQIPASVAVTVYETISLYKGKRMIASKGHEGTNWRVHRLFIHCSLGVIAALFGAWHSTTGVYHVFTYFHRIARQLFMPIF</sequence>
<dbReference type="RefSeq" id="XP_038973604.1">
    <property type="nucleotide sequence ID" value="XM_039117676.1"/>
</dbReference>
<evidence type="ECO:0000256" key="2">
    <source>
        <dbReference type="SAM" id="MobiDB-lite"/>
    </source>
</evidence>
<evidence type="ECO:0000313" key="9">
    <source>
        <dbReference type="RefSeq" id="XP_038973607.1"/>
    </source>
</evidence>
<dbReference type="RefSeq" id="XP_038973607.1">
    <property type="nucleotide sequence ID" value="XM_039117679.1"/>
</dbReference>
<keyword evidence="4" id="KW-1185">Reference proteome</keyword>
<evidence type="ECO:0000313" key="10">
    <source>
        <dbReference type="RefSeq" id="XP_038973608.1"/>
    </source>
</evidence>
<dbReference type="PANTHER" id="PTHR14255:SF60">
    <property type="entry name" value="(WILD MALAYSIAN BANANA) HYPOTHETICAL PROTEIN"/>
    <property type="match status" value="1"/>
</dbReference>
<dbReference type="RefSeq" id="XP_038973603.1">
    <property type="nucleotide sequence ID" value="XM_039117675.1"/>
</dbReference>
<dbReference type="OrthoDB" id="434519at2759"/>
<dbReference type="Proteomes" id="UP000228380">
    <property type="component" value="Unplaced"/>
</dbReference>
<evidence type="ECO:0000313" key="11">
    <source>
        <dbReference type="RefSeq" id="XP_038973609.1"/>
    </source>
</evidence>
<dbReference type="AlphaFoldDB" id="A0A8B8ZHG4"/>
<proteinExistence type="inferred from homology"/>
<evidence type="ECO:0000313" key="8">
    <source>
        <dbReference type="RefSeq" id="XP_038973606.1"/>
    </source>
</evidence>
<dbReference type="RefSeq" id="XP_038973606.1">
    <property type="nucleotide sequence ID" value="XM_039117678.1"/>
</dbReference>
<evidence type="ECO:0000256" key="1">
    <source>
        <dbReference type="ARBA" id="ARBA00009142"/>
    </source>
</evidence>
<dbReference type="GO" id="GO:0031464">
    <property type="term" value="C:Cul4A-RING E3 ubiquitin ligase complex"/>
    <property type="evidence" value="ECO:0007669"/>
    <property type="project" value="TreeGrafter"/>
</dbReference>
<feature type="region of interest" description="Disordered" evidence="2">
    <location>
        <begin position="1"/>
        <end position="21"/>
    </location>
</feature>
<feature type="transmembrane region" description="Helical" evidence="3">
    <location>
        <begin position="133"/>
        <end position="152"/>
    </location>
</feature>
<evidence type="ECO:0000256" key="3">
    <source>
        <dbReference type="SAM" id="Phobius"/>
    </source>
</evidence>
<evidence type="ECO:0000313" key="12">
    <source>
        <dbReference type="RefSeq" id="XP_038973610.1"/>
    </source>
</evidence>
<dbReference type="GO" id="GO:0016567">
    <property type="term" value="P:protein ubiquitination"/>
    <property type="evidence" value="ECO:0007669"/>
    <property type="project" value="TreeGrafter"/>
</dbReference>
<evidence type="ECO:0000313" key="6">
    <source>
        <dbReference type="RefSeq" id="XP_038973604.1"/>
    </source>
</evidence>
<dbReference type="GeneID" id="103721536"/>
<dbReference type="PANTHER" id="PTHR14255">
    <property type="entry name" value="CEREBLON"/>
    <property type="match status" value="1"/>
</dbReference>
<evidence type="ECO:0000313" key="4">
    <source>
        <dbReference type="Proteomes" id="UP000228380"/>
    </source>
</evidence>
<protein>
    <submittedName>
        <fullName evidence="5 6">Sulfite exporter TauE/SafE family protein 3-like isoform X1</fullName>
    </submittedName>
</protein>
<dbReference type="RefSeq" id="XP_038973605.1">
    <property type="nucleotide sequence ID" value="XM_039117677.1"/>
</dbReference>
<evidence type="ECO:0000313" key="7">
    <source>
        <dbReference type="RefSeq" id="XP_038973605.1"/>
    </source>
</evidence>
<dbReference type="RefSeq" id="XP_038973608.1">
    <property type="nucleotide sequence ID" value="XM_039117680.1"/>
</dbReference>